<dbReference type="EMBL" id="CM012459">
    <property type="protein sequence ID" value="RVE56260.1"/>
    <property type="molecule type" value="Genomic_DNA"/>
</dbReference>
<keyword evidence="1" id="KW-0812">Transmembrane</keyword>
<name>A0A437C190_ORYJA</name>
<sequence length="132" mass="14693">MWLIWPIMKKLFKMFTIPNGFIFLFLAVCVLSLLFYIQLLVENQNNPTTISMVVPVKPDQLKTSPPSHPKPSKEAVEMAILKNLIAWPSTPLLPVNFSWNDTSDPAHSSLTVLPREEEVSACNGAGGVDTDL</sequence>
<accession>A0A437C190</accession>
<keyword evidence="3" id="KW-1185">Reference proteome</keyword>
<reference evidence="2 3" key="2">
    <citation type="submission" date="2019-01" db="EMBL/GenBank/DDBJ databases">
        <title>A chromosome length genome reference of the Java medaka (oryzias javanicus).</title>
        <authorList>
            <person name="Herpin A."/>
            <person name="Takehana Y."/>
            <person name="Naruse K."/>
            <person name="Ansai S."/>
            <person name="Kawaguchi M."/>
        </authorList>
    </citation>
    <scope>NUCLEOTIDE SEQUENCE [LARGE SCALE GENOMIC DNA]</scope>
    <source>
        <strain evidence="2">RS831</strain>
        <tissue evidence="2">Whole body</tissue>
    </source>
</reference>
<keyword evidence="1" id="KW-0472">Membrane</keyword>
<protein>
    <submittedName>
        <fullName evidence="2">Uncharacterized protein</fullName>
    </submittedName>
</protein>
<evidence type="ECO:0000313" key="2">
    <source>
        <dbReference type="EMBL" id="RVE56260.1"/>
    </source>
</evidence>
<reference evidence="2 3" key="1">
    <citation type="submission" date="2018-11" db="EMBL/GenBank/DDBJ databases">
        <authorList>
            <person name="Lopez-Roques C."/>
            <person name="Donnadieu C."/>
            <person name="Bouchez O."/>
            <person name="Klopp C."/>
            <person name="Cabau C."/>
            <person name="Zahm M."/>
        </authorList>
    </citation>
    <scope>NUCLEOTIDE SEQUENCE [LARGE SCALE GENOMIC DNA]</scope>
    <source>
        <strain evidence="2">RS831</strain>
        <tissue evidence="2">Whole body</tissue>
    </source>
</reference>
<proteinExistence type="predicted"/>
<keyword evidence="1" id="KW-1133">Transmembrane helix</keyword>
<feature type="transmembrane region" description="Helical" evidence="1">
    <location>
        <begin position="21"/>
        <end position="41"/>
    </location>
</feature>
<dbReference type="OrthoDB" id="8979853at2759"/>
<gene>
    <name evidence="2" type="ORF">OJAV_G00219330</name>
</gene>
<dbReference type="Proteomes" id="UP000283210">
    <property type="component" value="Chromosome 23"/>
</dbReference>
<evidence type="ECO:0000313" key="3">
    <source>
        <dbReference type="Proteomes" id="UP000283210"/>
    </source>
</evidence>
<dbReference type="AlphaFoldDB" id="A0A437C190"/>
<organism evidence="2 3">
    <name type="scientific">Oryzias javanicus</name>
    <name type="common">Javanese ricefish</name>
    <name type="synonym">Aplocheilus javanicus</name>
    <dbReference type="NCBI Taxonomy" id="123683"/>
    <lineage>
        <taxon>Eukaryota</taxon>
        <taxon>Metazoa</taxon>
        <taxon>Chordata</taxon>
        <taxon>Craniata</taxon>
        <taxon>Vertebrata</taxon>
        <taxon>Euteleostomi</taxon>
        <taxon>Actinopterygii</taxon>
        <taxon>Neopterygii</taxon>
        <taxon>Teleostei</taxon>
        <taxon>Neoteleostei</taxon>
        <taxon>Acanthomorphata</taxon>
        <taxon>Ovalentaria</taxon>
        <taxon>Atherinomorphae</taxon>
        <taxon>Beloniformes</taxon>
        <taxon>Adrianichthyidae</taxon>
        <taxon>Oryziinae</taxon>
        <taxon>Oryzias</taxon>
    </lineage>
</organism>
<evidence type="ECO:0000256" key="1">
    <source>
        <dbReference type="SAM" id="Phobius"/>
    </source>
</evidence>